<accession>A0A9P4JVA4</accession>
<feature type="compositionally biased region" description="Polar residues" evidence="1">
    <location>
        <begin position="109"/>
        <end position="120"/>
    </location>
</feature>
<dbReference type="AlphaFoldDB" id="A0A9P4JVA4"/>
<evidence type="ECO:0000256" key="1">
    <source>
        <dbReference type="SAM" id="MobiDB-lite"/>
    </source>
</evidence>
<protein>
    <submittedName>
        <fullName evidence="2">Uncharacterized protein</fullName>
    </submittedName>
</protein>
<dbReference type="OrthoDB" id="3891636at2759"/>
<dbReference type="EMBL" id="ML993849">
    <property type="protein sequence ID" value="KAF2205810.1"/>
    <property type="molecule type" value="Genomic_DNA"/>
</dbReference>
<reference evidence="2" key="1">
    <citation type="journal article" date="2020" name="Stud. Mycol.">
        <title>101 Dothideomycetes genomes: a test case for predicting lifestyles and emergence of pathogens.</title>
        <authorList>
            <person name="Haridas S."/>
            <person name="Albert R."/>
            <person name="Binder M."/>
            <person name="Bloem J."/>
            <person name="Labutti K."/>
            <person name="Salamov A."/>
            <person name="Andreopoulos B."/>
            <person name="Baker S."/>
            <person name="Barry K."/>
            <person name="Bills G."/>
            <person name="Bluhm B."/>
            <person name="Cannon C."/>
            <person name="Castanera R."/>
            <person name="Culley D."/>
            <person name="Daum C."/>
            <person name="Ezra D."/>
            <person name="Gonzalez J."/>
            <person name="Henrissat B."/>
            <person name="Kuo A."/>
            <person name="Liang C."/>
            <person name="Lipzen A."/>
            <person name="Lutzoni F."/>
            <person name="Magnuson J."/>
            <person name="Mondo S."/>
            <person name="Nolan M."/>
            <person name="Ohm R."/>
            <person name="Pangilinan J."/>
            <person name="Park H.-J."/>
            <person name="Ramirez L."/>
            <person name="Alfaro M."/>
            <person name="Sun H."/>
            <person name="Tritt A."/>
            <person name="Yoshinaga Y."/>
            <person name="Zwiers L.-H."/>
            <person name="Turgeon B."/>
            <person name="Goodwin S."/>
            <person name="Spatafora J."/>
            <person name="Crous P."/>
            <person name="Grigoriev I."/>
        </authorList>
    </citation>
    <scope>NUCLEOTIDE SEQUENCE</scope>
    <source>
        <strain evidence="2">ATCC 74209</strain>
    </source>
</reference>
<proteinExistence type="predicted"/>
<organism evidence="2 3">
    <name type="scientific">Delitschia confertaspora ATCC 74209</name>
    <dbReference type="NCBI Taxonomy" id="1513339"/>
    <lineage>
        <taxon>Eukaryota</taxon>
        <taxon>Fungi</taxon>
        <taxon>Dikarya</taxon>
        <taxon>Ascomycota</taxon>
        <taxon>Pezizomycotina</taxon>
        <taxon>Dothideomycetes</taxon>
        <taxon>Pleosporomycetidae</taxon>
        <taxon>Pleosporales</taxon>
        <taxon>Delitschiaceae</taxon>
        <taxon>Delitschia</taxon>
    </lineage>
</organism>
<gene>
    <name evidence="2" type="ORF">GQ43DRAFT_361549</name>
</gene>
<evidence type="ECO:0000313" key="2">
    <source>
        <dbReference type="EMBL" id="KAF2205810.1"/>
    </source>
</evidence>
<keyword evidence="3" id="KW-1185">Reference proteome</keyword>
<feature type="compositionally biased region" description="Polar residues" evidence="1">
    <location>
        <begin position="74"/>
        <end position="96"/>
    </location>
</feature>
<evidence type="ECO:0000313" key="3">
    <source>
        <dbReference type="Proteomes" id="UP000799536"/>
    </source>
</evidence>
<feature type="region of interest" description="Disordered" evidence="1">
    <location>
        <begin position="1"/>
        <end position="125"/>
    </location>
</feature>
<sequence>MANNHYYISLSTPAPQKSAPRRPPLTPSTVSSPCLSIHTPIATRRDSGSGSPTKASILLAKVASVPGTPRRETSNSSPQSPNVSTAEMRSSPLYSSHDQRPALWRSESARYSSQQRQQEGYISFPDFEKFCQGQSPYADQRQQVQT</sequence>
<dbReference type="Proteomes" id="UP000799536">
    <property type="component" value="Unassembled WGS sequence"/>
</dbReference>
<comment type="caution">
    <text evidence="2">The sequence shown here is derived from an EMBL/GenBank/DDBJ whole genome shotgun (WGS) entry which is preliminary data.</text>
</comment>
<name>A0A9P4JVA4_9PLEO</name>